<proteinExistence type="inferred from homology"/>
<gene>
    <name evidence="6" type="ORF">HGH91_22850</name>
</gene>
<dbReference type="PANTHER" id="PTHR43335:SF4">
    <property type="entry name" value="ABC TRANSPORTER, ATP-BINDING PROTEIN"/>
    <property type="match status" value="1"/>
</dbReference>
<dbReference type="EMBL" id="JABAHZ010000006">
    <property type="protein sequence ID" value="NLR81484.1"/>
    <property type="molecule type" value="Genomic_DNA"/>
</dbReference>
<dbReference type="AlphaFoldDB" id="A0A847SMR1"/>
<dbReference type="InterPro" id="IPR003439">
    <property type="entry name" value="ABC_transporter-like_ATP-bd"/>
</dbReference>
<dbReference type="SUPFAM" id="SSF52540">
    <property type="entry name" value="P-loop containing nucleoside triphosphate hydrolases"/>
    <property type="match status" value="1"/>
</dbReference>
<dbReference type="PANTHER" id="PTHR43335">
    <property type="entry name" value="ABC TRANSPORTER, ATP-BINDING PROTEIN"/>
    <property type="match status" value="1"/>
</dbReference>
<evidence type="ECO:0000256" key="2">
    <source>
        <dbReference type="ARBA" id="ARBA00022448"/>
    </source>
</evidence>
<name>A0A847SMR1_9BACT</name>
<accession>A0A847SMR1</accession>
<keyword evidence="3" id="KW-0547">Nucleotide-binding</keyword>
<dbReference type="PROSITE" id="PS00211">
    <property type="entry name" value="ABC_TRANSPORTER_1"/>
    <property type="match status" value="1"/>
</dbReference>
<dbReference type="Proteomes" id="UP000552864">
    <property type="component" value="Unassembled WGS sequence"/>
</dbReference>
<dbReference type="Gene3D" id="3.40.50.300">
    <property type="entry name" value="P-loop containing nucleotide triphosphate hydrolases"/>
    <property type="match status" value="1"/>
</dbReference>
<evidence type="ECO:0000313" key="7">
    <source>
        <dbReference type="Proteomes" id="UP000552864"/>
    </source>
</evidence>
<dbReference type="InterPro" id="IPR027417">
    <property type="entry name" value="P-loop_NTPase"/>
</dbReference>
<reference evidence="6 7" key="1">
    <citation type="submission" date="2020-04" db="EMBL/GenBank/DDBJ databases">
        <authorList>
            <person name="Yin C."/>
        </authorList>
    </citation>
    <scope>NUCLEOTIDE SEQUENCE [LARGE SCALE GENOMIC DNA]</scope>
    <source>
        <strain evidence="6 7">Ak56</strain>
    </source>
</reference>
<feature type="domain" description="ABC transporter" evidence="5">
    <location>
        <begin position="6"/>
        <end position="233"/>
    </location>
</feature>
<dbReference type="PROSITE" id="PS50893">
    <property type="entry name" value="ABC_TRANSPORTER_2"/>
    <property type="match status" value="1"/>
</dbReference>
<keyword evidence="4 6" id="KW-0067">ATP-binding</keyword>
<dbReference type="InterPro" id="IPR017871">
    <property type="entry name" value="ABC_transporter-like_CS"/>
</dbReference>
<dbReference type="SMART" id="SM00382">
    <property type="entry name" value="AAA"/>
    <property type="match status" value="1"/>
</dbReference>
<sequence length="237" mass="26041">MSALIAEIKHLHHTFGRHKVLEDLNLQIPAGSVYGILGPNGAGKTTTLFLLLGLLRLQAGHIRIFGKDITPHRVSILQQVGSLIEQPSLYGHLTGIENLDIFRLCYHCHKGRMREVLQQVELTEAAHQSVKTYSLGMKQRLAIAIALLPDPALLILDEPTNGLDPGGIIAMRSLVKTLNEEQGKTIILSSHLLGEVEKMATQVAIIRKGRLLYEGVPHTGQQSLEELFIQLTAAPLL</sequence>
<organism evidence="6 7">
    <name type="scientific">Chitinophaga eiseniae</name>
    <dbReference type="NCBI Taxonomy" id="634771"/>
    <lineage>
        <taxon>Bacteria</taxon>
        <taxon>Pseudomonadati</taxon>
        <taxon>Bacteroidota</taxon>
        <taxon>Chitinophagia</taxon>
        <taxon>Chitinophagales</taxon>
        <taxon>Chitinophagaceae</taxon>
        <taxon>Chitinophaga</taxon>
    </lineage>
</organism>
<keyword evidence="2" id="KW-0813">Transport</keyword>
<evidence type="ECO:0000256" key="4">
    <source>
        <dbReference type="ARBA" id="ARBA00022840"/>
    </source>
</evidence>
<dbReference type="GO" id="GO:0005524">
    <property type="term" value="F:ATP binding"/>
    <property type="evidence" value="ECO:0007669"/>
    <property type="project" value="UniProtKB-KW"/>
</dbReference>
<evidence type="ECO:0000256" key="3">
    <source>
        <dbReference type="ARBA" id="ARBA00022741"/>
    </source>
</evidence>
<comment type="caution">
    <text evidence="6">The sequence shown here is derived from an EMBL/GenBank/DDBJ whole genome shotgun (WGS) entry which is preliminary data.</text>
</comment>
<comment type="similarity">
    <text evidence="1">Belongs to the ABC transporter superfamily.</text>
</comment>
<dbReference type="InterPro" id="IPR003593">
    <property type="entry name" value="AAA+_ATPase"/>
</dbReference>
<evidence type="ECO:0000313" key="6">
    <source>
        <dbReference type="EMBL" id="NLR81484.1"/>
    </source>
</evidence>
<dbReference type="Pfam" id="PF00005">
    <property type="entry name" value="ABC_tran"/>
    <property type="match status" value="1"/>
</dbReference>
<evidence type="ECO:0000256" key="1">
    <source>
        <dbReference type="ARBA" id="ARBA00005417"/>
    </source>
</evidence>
<evidence type="ECO:0000259" key="5">
    <source>
        <dbReference type="PROSITE" id="PS50893"/>
    </source>
</evidence>
<dbReference type="GO" id="GO:0016887">
    <property type="term" value="F:ATP hydrolysis activity"/>
    <property type="evidence" value="ECO:0007669"/>
    <property type="project" value="InterPro"/>
</dbReference>
<keyword evidence="7" id="KW-1185">Reference proteome</keyword>
<dbReference type="RefSeq" id="WP_168741116.1">
    <property type="nucleotide sequence ID" value="NZ_JABAHZ010000006.1"/>
</dbReference>
<protein>
    <submittedName>
        <fullName evidence="6">ATP-binding cassette domain-containing protein</fullName>
    </submittedName>
</protein>